<gene>
    <name evidence="1" type="ORF">PCARR_a0441</name>
</gene>
<proteinExistence type="predicted"/>
<accession>A0ABR9ENP5</accession>
<dbReference type="EMBL" id="AQGW01000018">
    <property type="protein sequence ID" value="MBE0382163.1"/>
    <property type="molecule type" value="Genomic_DNA"/>
</dbReference>
<sequence>MFLNKVSIKGLEHIGFIYKLNNIYAKTLGFAHFIFINVIF</sequence>
<evidence type="ECO:0000313" key="2">
    <source>
        <dbReference type="Proteomes" id="UP000615003"/>
    </source>
</evidence>
<comment type="caution">
    <text evidence="1">The sequence shown here is derived from an EMBL/GenBank/DDBJ whole genome shotgun (WGS) entry which is preliminary data.</text>
</comment>
<keyword evidence="2" id="KW-1185">Reference proteome</keyword>
<dbReference type="Proteomes" id="UP000615003">
    <property type="component" value="Unassembled WGS sequence"/>
</dbReference>
<organism evidence="1 2">
    <name type="scientific">Pseudoalteromonas carrageenovora IAM 12662</name>
    <dbReference type="NCBI Taxonomy" id="1314868"/>
    <lineage>
        <taxon>Bacteria</taxon>
        <taxon>Pseudomonadati</taxon>
        <taxon>Pseudomonadota</taxon>
        <taxon>Gammaproteobacteria</taxon>
        <taxon>Alteromonadales</taxon>
        <taxon>Pseudoalteromonadaceae</taxon>
        <taxon>Pseudoalteromonas</taxon>
    </lineage>
</organism>
<protein>
    <recommendedName>
        <fullName evidence="3">Transposase</fullName>
    </recommendedName>
</protein>
<reference evidence="1 2" key="1">
    <citation type="submission" date="2015-06" db="EMBL/GenBank/DDBJ databases">
        <title>Genome sequence of Pseudoalteromonas carrageenovora.</title>
        <authorList>
            <person name="Xie B.-B."/>
            <person name="Rong J.-C."/>
            <person name="Qin Q.-L."/>
            <person name="Zhang Y.-Z."/>
        </authorList>
    </citation>
    <scope>NUCLEOTIDE SEQUENCE [LARGE SCALE GENOMIC DNA]</scope>
    <source>
        <strain evidence="1 2">IAM 12662</strain>
    </source>
</reference>
<name>A0ABR9ENP5_PSEVC</name>
<evidence type="ECO:0008006" key="3">
    <source>
        <dbReference type="Google" id="ProtNLM"/>
    </source>
</evidence>
<evidence type="ECO:0000313" key="1">
    <source>
        <dbReference type="EMBL" id="MBE0382163.1"/>
    </source>
</evidence>